<gene>
    <name evidence="6" type="ORF">L6E24_04220</name>
</gene>
<dbReference type="Gene3D" id="1.10.287.950">
    <property type="entry name" value="Methyl-accepting chemotaxis protein"/>
    <property type="match status" value="1"/>
</dbReference>
<evidence type="ECO:0000256" key="1">
    <source>
        <dbReference type="ARBA" id="ARBA00023224"/>
    </source>
</evidence>
<dbReference type="NCBIfam" id="TIGR00229">
    <property type="entry name" value="sensory_box"/>
    <property type="match status" value="1"/>
</dbReference>
<dbReference type="Pfam" id="PF13426">
    <property type="entry name" value="PAS_9"/>
    <property type="match status" value="1"/>
</dbReference>
<dbReference type="Gene3D" id="1.20.120.1530">
    <property type="match status" value="1"/>
</dbReference>
<dbReference type="RefSeq" id="WP_257743478.1">
    <property type="nucleotide sequence ID" value="NZ_CP096115.1"/>
</dbReference>
<dbReference type="InterPro" id="IPR035965">
    <property type="entry name" value="PAS-like_dom_sf"/>
</dbReference>
<dbReference type="GO" id="GO:0016020">
    <property type="term" value="C:membrane"/>
    <property type="evidence" value="ECO:0007669"/>
    <property type="project" value="InterPro"/>
</dbReference>
<keyword evidence="1 3" id="KW-0807">Transducer</keyword>
<sequence length="742" mass="81119">MDITELTNKLEKYLGGDISTSVDLDRVDDELIPVGKLINRLIEEKNNCDKKGDYLYKTVITAPIPLLMIDQNLVIEDLNDDFIELSGLNKENIISRKMSDLYSEFNIIKIEGDGTKDALEKKRRTEGRFNMTFRGEKRIIKVAAIPVLDGKGHVRNINTTWVDITDIENERAWFESILDVIPFPVSVTDMDMNWTYLNTATAKMANVSKKEAIGTQCSRWNANICKTKDCGVECLRKGKDKTFFEQDGGNFMVDAAWIRDAAGKNIGHVEIIQDITATTKVGEYLKQEVAKVAADLEYIAKGRFEDVKLTVGEADQYTKDVREQFVEITESIRSVNDTFRGLVVEIEELVTAGTDGRLGVRSDSKKYHGEYVDLVENLNNLMDAIATPINEAMTICNSYADADFTARFSDIIPVKGDFLKFKEAINAIGINVAEAMKVTSNVTKQISANSYEVGKGTDEVAKAAEGVANTSQKAAELTKELLISIEDINRQIADLSASNEEIASTSQEVFNAANHVVEIGKEAQGLANDTNKKMGNVEKIAKESVDEICDLTEKVKEVSNVVKLINDITGQINLLALNAAIEAARAGEHGRGFAVVAGEVKNLAAEARTAADSIGSVVSMVQTSSEKTAGAINNANKEIVDGVESVTKTLEALNTIISNAGQVTTDIGEITKAIEDQANISNNVVQSVDKGTLKTKEVQREAEELAALAEEASASVEEIGSAIHEVNALVKELDTANARFKY</sequence>
<evidence type="ECO:0000313" key="6">
    <source>
        <dbReference type="EMBL" id="UUX93339.1"/>
    </source>
</evidence>
<feature type="domain" description="Methyl-accepting transducer" evidence="4">
    <location>
        <begin position="456"/>
        <end position="692"/>
    </location>
</feature>
<dbReference type="GO" id="GO:0006935">
    <property type="term" value="P:chemotaxis"/>
    <property type="evidence" value="ECO:0007669"/>
    <property type="project" value="InterPro"/>
</dbReference>
<dbReference type="AlphaFoldDB" id="A0A9E7PQZ0"/>
<dbReference type="PANTHER" id="PTHR32089">
    <property type="entry name" value="METHYL-ACCEPTING CHEMOTAXIS PROTEIN MCPB"/>
    <property type="match status" value="1"/>
</dbReference>
<dbReference type="KEGG" id="mend:L6E24_04220"/>
<dbReference type="SMART" id="SM00283">
    <property type="entry name" value="MA"/>
    <property type="match status" value="1"/>
</dbReference>
<dbReference type="InterPro" id="IPR003660">
    <property type="entry name" value="HAMP_dom"/>
</dbReference>
<evidence type="ECO:0000313" key="7">
    <source>
        <dbReference type="Proteomes" id="UP001060368"/>
    </source>
</evidence>
<proteinExistence type="inferred from homology"/>
<comment type="similarity">
    <text evidence="2">Belongs to the methyl-accepting chemotaxis (MCP) protein family.</text>
</comment>
<dbReference type="PROSITE" id="PS50112">
    <property type="entry name" value="PAS"/>
    <property type="match status" value="1"/>
</dbReference>
<evidence type="ECO:0000259" key="5">
    <source>
        <dbReference type="PROSITE" id="PS50112"/>
    </source>
</evidence>
<dbReference type="InterPro" id="IPR004090">
    <property type="entry name" value="Chemotax_Me-accpt_rcpt"/>
</dbReference>
<dbReference type="Proteomes" id="UP001060368">
    <property type="component" value="Chromosome"/>
</dbReference>
<evidence type="ECO:0000259" key="4">
    <source>
        <dbReference type="PROSITE" id="PS50111"/>
    </source>
</evidence>
<dbReference type="PANTHER" id="PTHR32089:SF112">
    <property type="entry name" value="LYSOZYME-LIKE PROTEIN-RELATED"/>
    <property type="match status" value="1"/>
</dbReference>
<evidence type="ECO:0000256" key="3">
    <source>
        <dbReference type="PROSITE-ProRule" id="PRU00284"/>
    </source>
</evidence>
<organism evidence="6 7">
    <name type="scientific">Methanoplanus endosymbiosus</name>
    <dbReference type="NCBI Taxonomy" id="33865"/>
    <lineage>
        <taxon>Archaea</taxon>
        <taxon>Methanobacteriati</taxon>
        <taxon>Methanobacteriota</taxon>
        <taxon>Stenosarchaea group</taxon>
        <taxon>Methanomicrobia</taxon>
        <taxon>Methanomicrobiales</taxon>
        <taxon>Methanomicrobiaceae</taxon>
        <taxon>Methanoplanus</taxon>
    </lineage>
</organism>
<reference evidence="6" key="1">
    <citation type="submission" date="2022-04" db="EMBL/GenBank/DDBJ databases">
        <title>Complete genome of Methanoplanus endosymbiosus DSM 3599.</title>
        <authorList>
            <person name="Chen S.-C."/>
            <person name="You Y.-T."/>
            <person name="Zhou Y.-Z."/>
            <person name="Lai M.-C."/>
        </authorList>
    </citation>
    <scope>NUCLEOTIDE SEQUENCE</scope>
    <source>
        <strain evidence="6">DSM 3599</strain>
    </source>
</reference>
<dbReference type="SUPFAM" id="SSF58104">
    <property type="entry name" value="Methyl-accepting chemotaxis protein (MCP) signaling domain"/>
    <property type="match status" value="1"/>
</dbReference>
<dbReference type="GO" id="GO:0007165">
    <property type="term" value="P:signal transduction"/>
    <property type="evidence" value="ECO:0007669"/>
    <property type="project" value="UniProtKB-KW"/>
</dbReference>
<keyword evidence="7" id="KW-1185">Reference proteome</keyword>
<dbReference type="PRINTS" id="PR00260">
    <property type="entry name" value="CHEMTRNSDUCR"/>
</dbReference>
<dbReference type="CDD" id="cd11386">
    <property type="entry name" value="MCP_signal"/>
    <property type="match status" value="1"/>
</dbReference>
<dbReference type="SUPFAM" id="SSF55785">
    <property type="entry name" value="PYP-like sensor domain (PAS domain)"/>
    <property type="match status" value="2"/>
</dbReference>
<name>A0A9E7PQZ0_9EURY</name>
<dbReference type="Gene3D" id="3.30.450.20">
    <property type="entry name" value="PAS domain"/>
    <property type="match status" value="2"/>
</dbReference>
<dbReference type="InterPro" id="IPR000014">
    <property type="entry name" value="PAS"/>
</dbReference>
<dbReference type="Pfam" id="PF00015">
    <property type="entry name" value="MCPsignal"/>
    <property type="match status" value="1"/>
</dbReference>
<dbReference type="Pfam" id="PF08448">
    <property type="entry name" value="PAS_4"/>
    <property type="match status" value="1"/>
</dbReference>
<dbReference type="InterPro" id="IPR004089">
    <property type="entry name" value="MCPsignal_dom"/>
</dbReference>
<dbReference type="GeneID" id="74306874"/>
<feature type="domain" description="PAS" evidence="5">
    <location>
        <begin position="170"/>
        <end position="214"/>
    </location>
</feature>
<dbReference type="SMART" id="SM00091">
    <property type="entry name" value="PAS"/>
    <property type="match status" value="2"/>
</dbReference>
<evidence type="ECO:0000256" key="2">
    <source>
        <dbReference type="ARBA" id="ARBA00029447"/>
    </source>
</evidence>
<dbReference type="GO" id="GO:0004888">
    <property type="term" value="F:transmembrane signaling receptor activity"/>
    <property type="evidence" value="ECO:0007669"/>
    <property type="project" value="InterPro"/>
</dbReference>
<dbReference type="PROSITE" id="PS50111">
    <property type="entry name" value="CHEMOTAXIS_TRANSDUC_2"/>
    <property type="match status" value="1"/>
</dbReference>
<dbReference type="EMBL" id="CP096115">
    <property type="protein sequence ID" value="UUX93339.1"/>
    <property type="molecule type" value="Genomic_DNA"/>
</dbReference>
<accession>A0A9E7PQZ0</accession>
<dbReference type="Pfam" id="PF18947">
    <property type="entry name" value="HAMP_2"/>
    <property type="match status" value="1"/>
</dbReference>
<dbReference type="InterPro" id="IPR013656">
    <property type="entry name" value="PAS_4"/>
</dbReference>
<protein>
    <submittedName>
        <fullName evidence="6">Methyl-accepting chemotaxis protein</fullName>
    </submittedName>
</protein>